<dbReference type="GeneID" id="68611658"/>
<dbReference type="EMBL" id="BAABKX010000001">
    <property type="protein sequence ID" value="GAA5044499.1"/>
    <property type="molecule type" value="Genomic_DNA"/>
</dbReference>
<organism evidence="2 3">
    <name type="scientific">Haladaptatus pallidirubidus</name>
    <dbReference type="NCBI Taxonomy" id="1008152"/>
    <lineage>
        <taxon>Archaea</taxon>
        <taxon>Methanobacteriati</taxon>
        <taxon>Methanobacteriota</taxon>
        <taxon>Stenosarchaea group</taxon>
        <taxon>Halobacteria</taxon>
        <taxon>Halobacteriales</taxon>
        <taxon>Haladaptataceae</taxon>
        <taxon>Haladaptatus</taxon>
    </lineage>
</organism>
<keyword evidence="1" id="KW-0472">Membrane</keyword>
<keyword evidence="1" id="KW-0812">Transmembrane</keyword>
<sequence>MSKYEEPLLNLRAPISARVWSDYAAPIALMTGVLLALMFAVAGAEAVSVVAVFVGLCVGLLAAGLLTYNLLMVGVIWFDRR</sequence>
<feature type="transmembrane region" description="Helical" evidence="1">
    <location>
        <begin position="20"/>
        <end position="44"/>
    </location>
</feature>
<accession>A0AAV3UDK2</accession>
<feature type="transmembrane region" description="Helical" evidence="1">
    <location>
        <begin position="50"/>
        <end position="78"/>
    </location>
</feature>
<evidence type="ECO:0000313" key="3">
    <source>
        <dbReference type="Proteomes" id="UP001501729"/>
    </source>
</evidence>
<comment type="caution">
    <text evidence="2">The sequence shown here is derived from an EMBL/GenBank/DDBJ whole genome shotgun (WGS) entry which is preliminary data.</text>
</comment>
<keyword evidence="3" id="KW-1185">Reference proteome</keyword>
<dbReference type="RefSeq" id="WP_227775876.1">
    <property type="nucleotide sequence ID" value="NZ_BAABKX010000001.1"/>
</dbReference>
<dbReference type="Proteomes" id="UP001501729">
    <property type="component" value="Unassembled WGS sequence"/>
</dbReference>
<protein>
    <submittedName>
        <fullName evidence="2">Uncharacterized protein</fullName>
    </submittedName>
</protein>
<proteinExistence type="predicted"/>
<dbReference type="AlphaFoldDB" id="A0AAV3UDK2"/>
<reference evidence="2 3" key="1">
    <citation type="journal article" date="2019" name="Int. J. Syst. Evol. Microbiol.">
        <title>The Global Catalogue of Microorganisms (GCM) 10K type strain sequencing project: providing services to taxonomists for standard genome sequencing and annotation.</title>
        <authorList>
            <consortium name="The Broad Institute Genomics Platform"/>
            <consortium name="The Broad Institute Genome Sequencing Center for Infectious Disease"/>
            <person name="Wu L."/>
            <person name="Ma J."/>
        </authorList>
    </citation>
    <scope>NUCLEOTIDE SEQUENCE [LARGE SCALE GENOMIC DNA]</scope>
    <source>
        <strain evidence="2 3">JCM 17504</strain>
    </source>
</reference>
<name>A0AAV3UDK2_9EURY</name>
<keyword evidence="1" id="KW-1133">Transmembrane helix</keyword>
<evidence type="ECO:0000256" key="1">
    <source>
        <dbReference type="SAM" id="Phobius"/>
    </source>
</evidence>
<evidence type="ECO:0000313" key="2">
    <source>
        <dbReference type="EMBL" id="GAA5044499.1"/>
    </source>
</evidence>
<gene>
    <name evidence="2" type="ORF">GCM10025751_10930</name>
</gene>